<reference evidence="5" key="1">
    <citation type="submission" date="2022-04" db="EMBL/GenBank/DDBJ databases">
        <title>Desulfatitalea alkaliphila sp. nov., a novel anaerobic sulfate-reducing bacterium isolated from terrestrial mud volcano, Taman Peninsula, Russia.</title>
        <authorList>
            <person name="Khomyakova M.A."/>
            <person name="Merkel A.Y."/>
            <person name="Slobodkin A.I."/>
        </authorList>
    </citation>
    <scope>NUCLEOTIDE SEQUENCE</scope>
    <source>
        <strain evidence="5">M08but</strain>
    </source>
</reference>
<dbReference type="PANTHER" id="PTHR30469:SF15">
    <property type="entry name" value="HLYD FAMILY OF SECRETION PROTEINS"/>
    <property type="match status" value="1"/>
</dbReference>
<dbReference type="InterPro" id="IPR006143">
    <property type="entry name" value="RND_pump_MFP"/>
</dbReference>
<evidence type="ECO:0000259" key="3">
    <source>
        <dbReference type="Pfam" id="PF25954"/>
    </source>
</evidence>
<evidence type="ECO:0000256" key="2">
    <source>
        <dbReference type="SAM" id="Coils"/>
    </source>
</evidence>
<dbReference type="Pfam" id="PF25954">
    <property type="entry name" value="Beta-barrel_RND_2"/>
    <property type="match status" value="1"/>
</dbReference>
<accession>A0AA41R6W2</accession>
<sequence length="383" mass="42421">MRRLARWVLLLLMIAAAIFLIWWTTRPEPVAVAVRQVDLGTVERTVANTRAGTIKACRRAKLSPSVGGQIAYLPVHKGDRVERDQVLLELWNDDLKAQAVLAEREAEAAQSRARAACLKAEVAQRNADRLVQLRKADVVSEERVENTVAEATALSAECDARRTETQVLAAKVAVARANIARTRLTAPFDGVIAEITGELFEFVTPSPIGIATPPVIDILENTCFYVAAPIDEVDAAGIAVGMPVRLTIDAFRGQRFQGRVQRIADYVLDIERQARTVEVEAAFDRPEDLEQLLAGYSADIEVILEVRRDVVRVPTEAVLEGRRVFVFRADPGRLEAREVRTGLSNWDWTEVTAGVSPGEWVVVNVDHPDVRDQAAARRLEERP</sequence>
<protein>
    <submittedName>
        <fullName evidence="5">Efflux RND transporter periplasmic adaptor subunit</fullName>
    </submittedName>
</protein>
<dbReference type="InterPro" id="IPR058649">
    <property type="entry name" value="CzcB_C"/>
</dbReference>
<dbReference type="Gene3D" id="2.40.30.170">
    <property type="match status" value="1"/>
</dbReference>
<dbReference type="GO" id="GO:0015562">
    <property type="term" value="F:efflux transmembrane transporter activity"/>
    <property type="evidence" value="ECO:0007669"/>
    <property type="project" value="TreeGrafter"/>
</dbReference>
<feature type="domain" description="CusB-like beta-barrel" evidence="3">
    <location>
        <begin position="227"/>
        <end position="299"/>
    </location>
</feature>
<comment type="similarity">
    <text evidence="1">Belongs to the membrane fusion protein (MFP) (TC 8.A.1) family.</text>
</comment>
<proteinExistence type="inferred from homology"/>
<comment type="caution">
    <text evidence="5">The sequence shown here is derived from an EMBL/GenBank/DDBJ whole genome shotgun (WGS) entry which is preliminary data.</text>
</comment>
<dbReference type="Gene3D" id="2.40.420.20">
    <property type="match status" value="1"/>
</dbReference>
<evidence type="ECO:0000313" key="5">
    <source>
        <dbReference type="EMBL" id="MCJ8502533.1"/>
    </source>
</evidence>
<dbReference type="InterPro" id="IPR058792">
    <property type="entry name" value="Beta-barrel_RND_2"/>
</dbReference>
<evidence type="ECO:0000313" key="6">
    <source>
        <dbReference type="Proteomes" id="UP001165427"/>
    </source>
</evidence>
<evidence type="ECO:0000256" key="1">
    <source>
        <dbReference type="ARBA" id="ARBA00009477"/>
    </source>
</evidence>
<keyword evidence="2" id="KW-0175">Coiled coil</keyword>
<feature type="coiled-coil region" evidence="2">
    <location>
        <begin position="92"/>
        <end position="121"/>
    </location>
</feature>
<dbReference type="Gene3D" id="2.40.50.100">
    <property type="match status" value="1"/>
</dbReference>
<dbReference type="AlphaFoldDB" id="A0AA41R6W2"/>
<dbReference type="SUPFAM" id="SSF111369">
    <property type="entry name" value="HlyD-like secretion proteins"/>
    <property type="match status" value="1"/>
</dbReference>
<evidence type="ECO:0000259" key="4">
    <source>
        <dbReference type="Pfam" id="PF25975"/>
    </source>
</evidence>
<dbReference type="RefSeq" id="WP_246913449.1">
    <property type="nucleotide sequence ID" value="NZ_JALJRB010000028.1"/>
</dbReference>
<dbReference type="Pfam" id="PF25975">
    <property type="entry name" value="CzcB_C"/>
    <property type="match status" value="1"/>
</dbReference>
<organism evidence="5 6">
    <name type="scientific">Desulfatitalea alkaliphila</name>
    <dbReference type="NCBI Taxonomy" id="2929485"/>
    <lineage>
        <taxon>Bacteria</taxon>
        <taxon>Pseudomonadati</taxon>
        <taxon>Thermodesulfobacteriota</taxon>
        <taxon>Desulfobacteria</taxon>
        <taxon>Desulfobacterales</taxon>
        <taxon>Desulfosarcinaceae</taxon>
        <taxon>Desulfatitalea</taxon>
    </lineage>
</organism>
<dbReference type="GO" id="GO:1990281">
    <property type="term" value="C:efflux pump complex"/>
    <property type="evidence" value="ECO:0007669"/>
    <property type="project" value="TreeGrafter"/>
</dbReference>
<dbReference type="NCBIfam" id="TIGR01730">
    <property type="entry name" value="RND_mfp"/>
    <property type="match status" value="1"/>
</dbReference>
<feature type="domain" description="CzcB-like C-terminal circularly permuted SH3-like" evidence="4">
    <location>
        <begin position="311"/>
        <end position="363"/>
    </location>
</feature>
<name>A0AA41R6W2_9BACT</name>
<dbReference type="EMBL" id="JALJRB010000028">
    <property type="protein sequence ID" value="MCJ8502533.1"/>
    <property type="molecule type" value="Genomic_DNA"/>
</dbReference>
<dbReference type="Proteomes" id="UP001165427">
    <property type="component" value="Unassembled WGS sequence"/>
</dbReference>
<gene>
    <name evidence="5" type="ORF">MRX98_18295</name>
</gene>
<dbReference type="PANTHER" id="PTHR30469">
    <property type="entry name" value="MULTIDRUG RESISTANCE PROTEIN MDTA"/>
    <property type="match status" value="1"/>
</dbReference>
<keyword evidence="6" id="KW-1185">Reference proteome</keyword>